<evidence type="ECO:0000313" key="1">
    <source>
        <dbReference type="EMBL" id="PHT75613.1"/>
    </source>
</evidence>
<dbReference type="Gramene" id="PHT75613">
    <property type="protein sequence ID" value="PHT75613"/>
    <property type="gene ID" value="T459_19135"/>
</dbReference>
<proteinExistence type="predicted"/>
<sequence>MYRPVPTTTRGGVPIDSGDPVITLNQVSCWSNAEFRYAYENEDPTNSYFPDPLASASGSECNASGMVFKFPVDHDIMSSRKQNKIY</sequence>
<dbReference type="STRING" id="4072.A0A2G2Z0W1"/>
<evidence type="ECO:0000313" key="2">
    <source>
        <dbReference type="Proteomes" id="UP000222542"/>
    </source>
</evidence>
<accession>A0A2G2Z0W1</accession>
<protein>
    <submittedName>
        <fullName evidence="1">Uncharacterized protein</fullName>
    </submittedName>
</protein>
<dbReference type="OMA" id="NQVSCWS"/>
<dbReference type="Proteomes" id="UP000222542">
    <property type="component" value="Unassembled WGS sequence"/>
</dbReference>
<organism evidence="1 2">
    <name type="scientific">Capsicum annuum</name>
    <name type="common">Capsicum pepper</name>
    <dbReference type="NCBI Taxonomy" id="4072"/>
    <lineage>
        <taxon>Eukaryota</taxon>
        <taxon>Viridiplantae</taxon>
        <taxon>Streptophyta</taxon>
        <taxon>Embryophyta</taxon>
        <taxon>Tracheophyta</taxon>
        <taxon>Spermatophyta</taxon>
        <taxon>Magnoliopsida</taxon>
        <taxon>eudicotyledons</taxon>
        <taxon>Gunneridae</taxon>
        <taxon>Pentapetalae</taxon>
        <taxon>asterids</taxon>
        <taxon>lamiids</taxon>
        <taxon>Solanales</taxon>
        <taxon>Solanaceae</taxon>
        <taxon>Solanoideae</taxon>
        <taxon>Capsiceae</taxon>
        <taxon>Capsicum</taxon>
    </lineage>
</organism>
<keyword evidence="2" id="KW-1185">Reference proteome</keyword>
<comment type="caution">
    <text evidence="1">The sequence shown here is derived from an EMBL/GenBank/DDBJ whole genome shotgun (WGS) entry which is preliminary data.</text>
</comment>
<dbReference type="AlphaFoldDB" id="A0A2G2Z0W1"/>
<gene>
    <name evidence="1" type="ORF">T459_19135</name>
</gene>
<name>A0A2G2Z0W1_CAPAN</name>
<dbReference type="EMBL" id="AYRZ02000007">
    <property type="protein sequence ID" value="PHT75613.1"/>
    <property type="molecule type" value="Genomic_DNA"/>
</dbReference>
<reference evidence="1 2" key="2">
    <citation type="journal article" date="2017" name="Genome Biol.">
        <title>New reference genome sequences of hot pepper reveal the massive evolution of plant disease-resistance genes by retroduplication.</title>
        <authorList>
            <person name="Kim S."/>
            <person name="Park J."/>
            <person name="Yeom S.I."/>
            <person name="Kim Y.M."/>
            <person name="Seo E."/>
            <person name="Kim K.T."/>
            <person name="Kim M.S."/>
            <person name="Lee J.M."/>
            <person name="Cheong K."/>
            <person name="Shin H.S."/>
            <person name="Kim S.B."/>
            <person name="Han K."/>
            <person name="Lee J."/>
            <person name="Park M."/>
            <person name="Lee H.A."/>
            <person name="Lee H.Y."/>
            <person name="Lee Y."/>
            <person name="Oh S."/>
            <person name="Lee J.H."/>
            <person name="Choi E."/>
            <person name="Choi E."/>
            <person name="Lee S.E."/>
            <person name="Jeon J."/>
            <person name="Kim H."/>
            <person name="Choi G."/>
            <person name="Song H."/>
            <person name="Lee J."/>
            <person name="Lee S.C."/>
            <person name="Kwon J.K."/>
            <person name="Lee H.Y."/>
            <person name="Koo N."/>
            <person name="Hong Y."/>
            <person name="Kim R.W."/>
            <person name="Kang W.H."/>
            <person name="Huh J.H."/>
            <person name="Kang B.C."/>
            <person name="Yang T.J."/>
            <person name="Lee Y.H."/>
            <person name="Bennetzen J.L."/>
            <person name="Choi D."/>
        </authorList>
    </citation>
    <scope>NUCLEOTIDE SEQUENCE [LARGE SCALE GENOMIC DNA]</scope>
    <source>
        <strain evidence="2">cv. CM334</strain>
    </source>
</reference>
<reference evidence="1 2" key="1">
    <citation type="journal article" date="2014" name="Nat. Genet.">
        <title>Genome sequence of the hot pepper provides insights into the evolution of pungency in Capsicum species.</title>
        <authorList>
            <person name="Kim S."/>
            <person name="Park M."/>
            <person name="Yeom S.I."/>
            <person name="Kim Y.M."/>
            <person name="Lee J.M."/>
            <person name="Lee H.A."/>
            <person name="Seo E."/>
            <person name="Choi J."/>
            <person name="Cheong K."/>
            <person name="Kim K.T."/>
            <person name="Jung K."/>
            <person name="Lee G.W."/>
            <person name="Oh S.K."/>
            <person name="Bae C."/>
            <person name="Kim S.B."/>
            <person name="Lee H.Y."/>
            <person name="Kim S.Y."/>
            <person name="Kim M.S."/>
            <person name="Kang B.C."/>
            <person name="Jo Y.D."/>
            <person name="Yang H.B."/>
            <person name="Jeong H.J."/>
            <person name="Kang W.H."/>
            <person name="Kwon J.K."/>
            <person name="Shin C."/>
            <person name="Lim J.Y."/>
            <person name="Park J.H."/>
            <person name="Huh J.H."/>
            <person name="Kim J.S."/>
            <person name="Kim B.D."/>
            <person name="Cohen O."/>
            <person name="Paran I."/>
            <person name="Suh M.C."/>
            <person name="Lee S.B."/>
            <person name="Kim Y.K."/>
            <person name="Shin Y."/>
            <person name="Noh S.J."/>
            <person name="Park J."/>
            <person name="Seo Y.S."/>
            <person name="Kwon S.Y."/>
            <person name="Kim H.A."/>
            <person name="Park J.M."/>
            <person name="Kim H.J."/>
            <person name="Choi S.B."/>
            <person name="Bosland P.W."/>
            <person name="Reeves G."/>
            <person name="Jo S.H."/>
            <person name="Lee B.W."/>
            <person name="Cho H.T."/>
            <person name="Choi H.S."/>
            <person name="Lee M.S."/>
            <person name="Yu Y."/>
            <person name="Do Choi Y."/>
            <person name="Park B.S."/>
            <person name="van Deynze A."/>
            <person name="Ashrafi H."/>
            <person name="Hill T."/>
            <person name="Kim W.T."/>
            <person name="Pai H.S."/>
            <person name="Ahn H.K."/>
            <person name="Yeam I."/>
            <person name="Giovannoni J.J."/>
            <person name="Rose J.K."/>
            <person name="Sorensen I."/>
            <person name="Lee S.J."/>
            <person name="Kim R.W."/>
            <person name="Choi I.Y."/>
            <person name="Choi B.S."/>
            <person name="Lim J.S."/>
            <person name="Lee Y.H."/>
            <person name="Choi D."/>
        </authorList>
    </citation>
    <scope>NUCLEOTIDE SEQUENCE [LARGE SCALE GENOMIC DNA]</scope>
    <source>
        <strain evidence="2">cv. CM334</strain>
    </source>
</reference>